<dbReference type="STRING" id="436010.A0A166VSM9"/>
<name>A0A166VSM9_9AGAM</name>
<reference evidence="1 2" key="1">
    <citation type="journal article" date="2016" name="Mol. Biol. Evol.">
        <title>Comparative Genomics of Early-Diverging Mushroom-Forming Fungi Provides Insights into the Origins of Lignocellulose Decay Capabilities.</title>
        <authorList>
            <person name="Nagy L.G."/>
            <person name="Riley R."/>
            <person name="Tritt A."/>
            <person name="Adam C."/>
            <person name="Daum C."/>
            <person name="Floudas D."/>
            <person name="Sun H."/>
            <person name="Yadav J.S."/>
            <person name="Pangilinan J."/>
            <person name="Larsson K.H."/>
            <person name="Matsuura K."/>
            <person name="Barry K."/>
            <person name="Labutti K."/>
            <person name="Kuo R."/>
            <person name="Ohm R.A."/>
            <person name="Bhattacharya S.S."/>
            <person name="Shirouzu T."/>
            <person name="Yoshinaga Y."/>
            <person name="Martin F.M."/>
            <person name="Grigoriev I.V."/>
            <person name="Hibbett D.S."/>
        </authorList>
    </citation>
    <scope>NUCLEOTIDE SEQUENCE [LARGE SCALE GENOMIC DNA]</scope>
    <source>
        <strain evidence="1 2">CBS 109695</strain>
    </source>
</reference>
<accession>A0A166VSM9</accession>
<dbReference type="InterPro" id="IPR022234">
    <property type="entry name" value="DUF3759"/>
</dbReference>
<dbReference type="PANTHER" id="PTHR37450">
    <property type="entry name" value="CIPC PROTEIN"/>
    <property type="match status" value="1"/>
</dbReference>
<evidence type="ECO:0000313" key="2">
    <source>
        <dbReference type="Proteomes" id="UP000076532"/>
    </source>
</evidence>
<dbReference type="OrthoDB" id="9895617at2759"/>
<organism evidence="1 2">
    <name type="scientific">Athelia psychrophila</name>
    <dbReference type="NCBI Taxonomy" id="1759441"/>
    <lineage>
        <taxon>Eukaryota</taxon>
        <taxon>Fungi</taxon>
        <taxon>Dikarya</taxon>
        <taxon>Basidiomycota</taxon>
        <taxon>Agaricomycotina</taxon>
        <taxon>Agaricomycetes</taxon>
        <taxon>Agaricomycetidae</taxon>
        <taxon>Atheliales</taxon>
        <taxon>Atheliaceae</taxon>
        <taxon>Athelia</taxon>
    </lineage>
</organism>
<dbReference type="Pfam" id="PF12585">
    <property type="entry name" value="DUF3759"/>
    <property type="match status" value="1"/>
</dbReference>
<keyword evidence="2" id="KW-1185">Reference proteome</keyword>
<dbReference type="PANTHER" id="PTHR37450:SF1">
    <property type="entry name" value="CIPC PROTEIN"/>
    <property type="match status" value="1"/>
</dbReference>
<dbReference type="EMBL" id="KV417484">
    <property type="protein sequence ID" value="KZP33021.1"/>
    <property type="molecule type" value="Genomic_DNA"/>
</dbReference>
<gene>
    <name evidence="1" type="ORF">FIBSPDRAFT_1036627</name>
</gene>
<dbReference type="Proteomes" id="UP000076532">
    <property type="component" value="Unassembled WGS sequence"/>
</dbReference>
<dbReference type="AlphaFoldDB" id="A0A166VSM9"/>
<evidence type="ECO:0000313" key="1">
    <source>
        <dbReference type="EMBL" id="KZP33021.1"/>
    </source>
</evidence>
<sequence length="136" mass="15248">MSFHIMPGYICSYPFNTLPTTSITITTMGWFDGNESQSTEYQQTDNDGLQQHEPKKMHELIGGAAAYEAAKAYENRSGKPSEHAKAKEIMAGLAGAFIDREIETKGLNFIDRERAKAHANQQIENDYSEQAHADYQ</sequence>
<evidence type="ECO:0008006" key="3">
    <source>
        <dbReference type="Google" id="ProtNLM"/>
    </source>
</evidence>
<proteinExistence type="predicted"/>
<protein>
    <recommendedName>
        <fullName evidence="3">CipC-like antibiotic response protein</fullName>
    </recommendedName>
</protein>